<comment type="caution">
    <text evidence="1">The sequence shown here is derived from an EMBL/GenBank/DDBJ whole genome shotgun (WGS) entry which is preliminary data.</text>
</comment>
<accession>A0ABS9BW85</accession>
<evidence type="ECO:0000313" key="2">
    <source>
        <dbReference type="Proteomes" id="UP001201449"/>
    </source>
</evidence>
<name>A0ABS9BW85_9BACT</name>
<dbReference type="EMBL" id="JAKEVZ010000011">
    <property type="protein sequence ID" value="MCF1752323.1"/>
    <property type="molecule type" value="Genomic_DNA"/>
</dbReference>
<dbReference type="Proteomes" id="UP001201449">
    <property type="component" value="Unassembled WGS sequence"/>
</dbReference>
<organism evidence="1 2">
    <name type="scientific">Mariniradius sediminis</name>
    <dbReference type="NCBI Taxonomy" id="2909237"/>
    <lineage>
        <taxon>Bacteria</taxon>
        <taxon>Pseudomonadati</taxon>
        <taxon>Bacteroidota</taxon>
        <taxon>Cytophagia</taxon>
        <taxon>Cytophagales</taxon>
        <taxon>Cyclobacteriaceae</taxon>
        <taxon>Mariniradius</taxon>
    </lineage>
</organism>
<evidence type="ECO:0000313" key="1">
    <source>
        <dbReference type="EMBL" id="MCF1752323.1"/>
    </source>
</evidence>
<reference evidence="1 2" key="1">
    <citation type="submission" date="2022-01" db="EMBL/GenBank/DDBJ databases">
        <title>Mariniradius saccharolyticus sp. nov., isolated from sediment of a river.</title>
        <authorList>
            <person name="Liu H."/>
        </authorList>
    </citation>
    <scope>NUCLEOTIDE SEQUENCE [LARGE SCALE GENOMIC DNA]</scope>
    <source>
        <strain evidence="1 2">RY-2</strain>
    </source>
</reference>
<dbReference type="RefSeq" id="WP_234862219.1">
    <property type="nucleotide sequence ID" value="NZ_JAKEVZ010000011.1"/>
</dbReference>
<protein>
    <submittedName>
        <fullName evidence="1">Uncharacterized protein</fullName>
    </submittedName>
</protein>
<sequence>MEDASCPKAGSLFFDTGNRSSFLNTAGFLLLSHIESTLPNWRWTGHALGMDWRKTGQASGGSRVVLGCHLDDGGVIVG</sequence>
<keyword evidence="2" id="KW-1185">Reference proteome</keyword>
<gene>
    <name evidence="1" type="ORF">L0U89_14765</name>
</gene>
<proteinExistence type="predicted"/>